<comment type="catalytic activity">
    <reaction evidence="9">
        <text>L-tyrosyl-[protein] + ATP = O-phospho-L-tyrosyl-[protein] + ADP + H(+)</text>
        <dbReference type="Rhea" id="RHEA:10596"/>
        <dbReference type="Rhea" id="RHEA-COMP:10136"/>
        <dbReference type="Rhea" id="RHEA-COMP:20101"/>
        <dbReference type="ChEBI" id="CHEBI:15378"/>
        <dbReference type="ChEBI" id="CHEBI:30616"/>
        <dbReference type="ChEBI" id="CHEBI:46858"/>
        <dbReference type="ChEBI" id="CHEBI:61978"/>
        <dbReference type="ChEBI" id="CHEBI:456216"/>
        <dbReference type="EC" id="2.7.12.2"/>
    </reaction>
</comment>
<dbReference type="EC" id="2.7.12.2" evidence="6"/>
<dbReference type="STRING" id="1344416.A0A139ARV9"/>
<protein>
    <recommendedName>
        <fullName evidence="6">mitogen-activated protein kinase kinase</fullName>
        <ecNumber evidence="6">2.7.12.2</ecNumber>
    </recommendedName>
</protein>
<keyword evidence="1" id="KW-0808">Transferase</keyword>
<dbReference type="AlphaFoldDB" id="A0A139ARV9"/>
<dbReference type="EMBL" id="KQ965738">
    <property type="protein sequence ID" value="KXS19477.1"/>
    <property type="molecule type" value="Genomic_DNA"/>
</dbReference>
<keyword evidence="12" id="KW-1185">Reference proteome</keyword>
<gene>
    <name evidence="11" type="ORF">M427DRAFT_52909</name>
</gene>
<evidence type="ECO:0000256" key="1">
    <source>
        <dbReference type="ARBA" id="ARBA00022679"/>
    </source>
</evidence>
<keyword evidence="4" id="KW-0067">ATP-binding</keyword>
<organism evidence="11 12">
    <name type="scientific">Gonapodya prolifera (strain JEL478)</name>
    <name type="common">Monoblepharis prolifera</name>
    <dbReference type="NCBI Taxonomy" id="1344416"/>
    <lineage>
        <taxon>Eukaryota</taxon>
        <taxon>Fungi</taxon>
        <taxon>Fungi incertae sedis</taxon>
        <taxon>Chytridiomycota</taxon>
        <taxon>Chytridiomycota incertae sedis</taxon>
        <taxon>Monoblepharidomycetes</taxon>
        <taxon>Monoblepharidales</taxon>
        <taxon>Gonapodyaceae</taxon>
        <taxon>Gonapodya</taxon>
    </lineage>
</organism>
<feature type="domain" description="Protein kinase" evidence="10">
    <location>
        <begin position="35"/>
        <end position="164"/>
    </location>
</feature>
<keyword evidence="3" id="KW-0418">Kinase</keyword>
<sequence>MKRQRKPPRLHLSGLNLAAAGAGSLKSAVDVTFIHDDDYEVISHVAGSVWKVMKKDTGDVLARKEFHNKDKKWGQAAAAAIQCTTLKHTNVVQFMGVSSSKHSVGLYMEFVAGSSLGTVMHRRRVFPEDSIATICIATLRGLLYLRREARLIYRSPLGPTKILI</sequence>
<proteinExistence type="inferred from homology"/>
<dbReference type="SUPFAM" id="SSF56112">
    <property type="entry name" value="Protein kinase-like (PK-like)"/>
    <property type="match status" value="1"/>
</dbReference>
<evidence type="ECO:0000259" key="10">
    <source>
        <dbReference type="PROSITE" id="PS50011"/>
    </source>
</evidence>
<evidence type="ECO:0000256" key="4">
    <source>
        <dbReference type="ARBA" id="ARBA00022840"/>
    </source>
</evidence>
<dbReference type="Gene3D" id="1.10.510.10">
    <property type="entry name" value="Transferase(Phosphotransferase) domain 1"/>
    <property type="match status" value="1"/>
</dbReference>
<name>A0A139ARV9_GONPJ</name>
<evidence type="ECO:0000256" key="7">
    <source>
        <dbReference type="ARBA" id="ARBA00049014"/>
    </source>
</evidence>
<comment type="catalytic activity">
    <reaction evidence="7">
        <text>L-seryl-[protein] + ATP = O-phospho-L-seryl-[protein] + ADP + H(+)</text>
        <dbReference type="Rhea" id="RHEA:17989"/>
        <dbReference type="Rhea" id="RHEA-COMP:9863"/>
        <dbReference type="Rhea" id="RHEA-COMP:11604"/>
        <dbReference type="ChEBI" id="CHEBI:15378"/>
        <dbReference type="ChEBI" id="CHEBI:29999"/>
        <dbReference type="ChEBI" id="CHEBI:30616"/>
        <dbReference type="ChEBI" id="CHEBI:83421"/>
        <dbReference type="ChEBI" id="CHEBI:456216"/>
        <dbReference type="EC" id="2.7.12.2"/>
    </reaction>
</comment>
<dbReference type="PANTHER" id="PTHR48013">
    <property type="entry name" value="DUAL SPECIFICITY MITOGEN-ACTIVATED PROTEIN KINASE KINASE 5-RELATED"/>
    <property type="match status" value="1"/>
</dbReference>
<dbReference type="GO" id="GO:0004708">
    <property type="term" value="F:MAP kinase kinase activity"/>
    <property type="evidence" value="ECO:0007669"/>
    <property type="project" value="UniProtKB-EC"/>
</dbReference>
<comment type="similarity">
    <text evidence="5">Belongs to the protein kinase superfamily. STE Ser/Thr protein kinase family. MAP kinase kinase subfamily.</text>
</comment>
<keyword evidence="2" id="KW-0547">Nucleotide-binding</keyword>
<dbReference type="Proteomes" id="UP000070544">
    <property type="component" value="Unassembled WGS sequence"/>
</dbReference>
<dbReference type="GO" id="GO:0005524">
    <property type="term" value="F:ATP binding"/>
    <property type="evidence" value="ECO:0007669"/>
    <property type="project" value="UniProtKB-KW"/>
</dbReference>
<accession>A0A139ARV9</accession>
<dbReference type="InterPro" id="IPR011009">
    <property type="entry name" value="Kinase-like_dom_sf"/>
</dbReference>
<reference evidence="11 12" key="1">
    <citation type="journal article" date="2015" name="Genome Biol. Evol.">
        <title>Phylogenomic analyses indicate that early fungi evolved digesting cell walls of algal ancestors of land plants.</title>
        <authorList>
            <person name="Chang Y."/>
            <person name="Wang S."/>
            <person name="Sekimoto S."/>
            <person name="Aerts A.L."/>
            <person name="Choi C."/>
            <person name="Clum A."/>
            <person name="LaButti K.M."/>
            <person name="Lindquist E.A."/>
            <person name="Yee Ngan C."/>
            <person name="Ohm R.A."/>
            <person name="Salamov A.A."/>
            <person name="Grigoriev I.V."/>
            <person name="Spatafora J.W."/>
            <person name="Berbee M.L."/>
        </authorList>
    </citation>
    <scope>NUCLEOTIDE SEQUENCE [LARGE SCALE GENOMIC DNA]</scope>
    <source>
        <strain evidence="11 12">JEL478</strain>
    </source>
</reference>
<evidence type="ECO:0000313" key="12">
    <source>
        <dbReference type="Proteomes" id="UP000070544"/>
    </source>
</evidence>
<dbReference type="InterPro" id="IPR000719">
    <property type="entry name" value="Prot_kinase_dom"/>
</dbReference>
<evidence type="ECO:0000313" key="11">
    <source>
        <dbReference type="EMBL" id="KXS19477.1"/>
    </source>
</evidence>
<evidence type="ECO:0000256" key="6">
    <source>
        <dbReference type="ARBA" id="ARBA00038999"/>
    </source>
</evidence>
<comment type="catalytic activity">
    <reaction evidence="8">
        <text>L-threonyl-[protein] + ATP = O-phospho-L-threonyl-[protein] + ADP + H(+)</text>
        <dbReference type="Rhea" id="RHEA:46608"/>
        <dbReference type="Rhea" id="RHEA-COMP:11060"/>
        <dbReference type="Rhea" id="RHEA-COMP:11605"/>
        <dbReference type="ChEBI" id="CHEBI:15378"/>
        <dbReference type="ChEBI" id="CHEBI:30013"/>
        <dbReference type="ChEBI" id="CHEBI:30616"/>
        <dbReference type="ChEBI" id="CHEBI:61977"/>
        <dbReference type="ChEBI" id="CHEBI:456216"/>
        <dbReference type="EC" id="2.7.12.2"/>
    </reaction>
</comment>
<evidence type="ECO:0000256" key="8">
    <source>
        <dbReference type="ARBA" id="ARBA00049299"/>
    </source>
</evidence>
<evidence type="ECO:0000256" key="2">
    <source>
        <dbReference type="ARBA" id="ARBA00022741"/>
    </source>
</evidence>
<evidence type="ECO:0000256" key="9">
    <source>
        <dbReference type="ARBA" id="ARBA00051693"/>
    </source>
</evidence>
<dbReference type="PROSITE" id="PS50011">
    <property type="entry name" value="PROTEIN_KINASE_DOM"/>
    <property type="match status" value="1"/>
</dbReference>
<dbReference type="PANTHER" id="PTHR48013:SF9">
    <property type="entry name" value="DUAL SPECIFICITY MITOGEN-ACTIVATED PROTEIN KINASE KINASE 5"/>
    <property type="match status" value="1"/>
</dbReference>
<dbReference type="Pfam" id="PF00069">
    <property type="entry name" value="Pkinase"/>
    <property type="match status" value="1"/>
</dbReference>
<evidence type="ECO:0000256" key="5">
    <source>
        <dbReference type="ARBA" id="ARBA00038035"/>
    </source>
</evidence>
<evidence type="ECO:0000256" key="3">
    <source>
        <dbReference type="ARBA" id="ARBA00022777"/>
    </source>
</evidence>